<dbReference type="InterPro" id="IPR029044">
    <property type="entry name" value="Nucleotide-diphossugar_trans"/>
</dbReference>
<dbReference type="GO" id="GO:0005794">
    <property type="term" value="C:Golgi apparatus"/>
    <property type="evidence" value="ECO:0007669"/>
    <property type="project" value="TreeGrafter"/>
</dbReference>
<dbReference type="InterPro" id="IPR029063">
    <property type="entry name" value="SAM-dependent_MTases_sf"/>
</dbReference>
<keyword evidence="2" id="KW-0808">Transferase</keyword>
<comment type="similarity">
    <text evidence="1">Belongs to the glycosyltransferase 15 family.</text>
</comment>
<dbReference type="GO" id="GO:0000026">
    <property type="term" value="F:alpha-1,2-mannosyltransferase activity"/>
    <property type="evidence" value="ECO:0007669"/>
    <property type="project" value="TreeGrafter"/>
</dbReference>
<dbReference type="SUPFAM" id="SSF53448">
    <property type="entry name" value="Nucleotide-diphospho-sugar transferases"/>
    <property type="match status" value="1"/>
</dbReference>
<gene>
    <name evidence="3" type="ORF">PGLA1383_LOCUS33574</name>
</gene>
<proteinExistence type="inferred from homology"/>
<dbReference type="Proteomes" id="UP000654075">
    <property type="component" value="Unassembled WGS sequence"/>
</dbReference>
<dbReference type="GO" id="GO:0016020">
    <property type="term" value="C:membrane"/>
    <property type="evidence" value="ECO:0007669"/>
    <property type="project" value="InterPro"/>
</dbReference>
<dbReference type="GO" id="GO:0006487">
    <property type="term" value="P:protein N-linked glycosylation"/>
    <property type="evidence" value="ECO:0007669"/>
    <property type="project" value="TreeGrafter"/>
</dbReference>
<dbReference type="EMBL" id="CAJNNV010025730">
    <property type="protein sequence ID" value="CAE8615866.1"/>
    <property type="molecule type" value="Genomic_DNA"/>
</dbReference>
<dbReference type="PANTHER" id="PTHR31121">
    <property type="entry name" value="ALPHA-1,2 MANNOSYLTRANSFERASE KTR1"/>
    <property type="match status" value="1"/>
</dbReference>
<evidence type="ECO:0000313" key="3">
    <source>
        <dbReference type="EMBL" id="CAE8615866.1"/>
    </source>
</evidence>
<dbReference type="PANTHER" id="PTHR31121:SF2">
    <property type="entry name" value="MANNOSYLTRANSFERASE KTR5-RELATED"/>
    <property type="match status" value="1"/>
</dbReference>
<evidence type="ECO:0000256" key="2">
    <source>
        <dbReference type="ARBA" id="ARBA00022679"/>
    </source>
</evidence>
<protein>
    <submittedName>
        <fullName evidence="3">Uncharacterized protein</fullName>
    </submittedName>
</protein>
<dbReference type="InterPro" id="IPR002685">
    <property type="entry name" value="Glyco_trans_15"/>
</dbReference>
<evidence type="ECO:0000313" key="4">
    <source>
        <dbReference type="Proteomes" id="UP000654075"/>
    </source>
</evidence>
<dbReference type="Pfam" id="PF01793">
    <property type="entry name" value="Glyco_transf_15"/>
    <property type="match status" value="1"/>
</dbReference>
<dbReference type="AlphaFoldDB" id="A0A813FND6"/>
<reference evidence="3" key="1">
    <citation type="submission" date="2021-02" db="EMBL/GenBank/DDBJ databases">
        <authorList>
            <person name="Dougan E. K."/>
            <person name="Rhodes N."/>
            <person name="Thang M."/>
            <person name="Chan C."/>
        </authorList>
    </citation>
    <scope>NUCLEOTIDE SEQUENCE</scope>
</reference>
<keyword evidence="4" id="KW-1185">Reference proteome</keyword>
<dbReference type="SUPFAM" id="SSF53335">
    <property type="entry name" value="S-adenosyl-L-methionine-dependent methyltransferases"/>
    <property type="match status" value="1"/>
</dbReference>
<dbReference type="Gene3D" id="3.90.550.10">
    <property type="entry name" value="Spore Coat Polysaccharide Biosynthesis Protein SpsA, Chain A"/>
    <property type="match status" value="1"/>
</dbReference>
<sequence>MAAVAENRLIAVLILITVCILLFERSFLLDSASRTPAQSDNPEKSVSCAKIRALAASEHNTMLELEAKKADLDASWKVADQKLSVASGGADIRGAKAKEETLKTETREVLASEKVQKLESVNKELMSRLETARRATSSAILPYKVATNVRPAMVPEWESRVPEGLVLGPSYRRDPEGVYFYELDLLTALKANGSLINLEPSNLESGITGRYGSQFKHVVTIDPFDQIALDLEWRTERFDMALVSTVMKHLTTDTAKRLLVSLRGLLKDDGIGVIASTHVEEGARYFTSSFGSRVEESSFNLHANLQSLGKVKAFNKYPVRYWTKNELQSLIEESGLTVVDYAQFSYNTPKHAIQMWRLDTALRPLLHIRDTPSSQMFVVQLAKPSHPEAVEPSNPNARIAVMALLKGGATLGDYQDFLQSRKCLRDAWGVSHLNLSLDSWDEVVFHEGGIPETVQKEIQKVLRNVIFVDVHRWGGFDPSVEHMKDTLQVPVDSAFEVGGHHPDTGYHHMCRFFARQWMHALRKYDYAMRVDQDVCIETIGDVYSTMQSNNAVFGYVLFTVEEHQRTVLTLQAWLEYYMFSRGIRPRKEPVDAEQVYFTNLFVTNVSWWFQDEVQRFLDAIDRSGGIYAHGWGDAPIQTAALHMFAKPETLLHVQMDYSHGSKNAKAEDSRISLEHAPQ</sequence>
<accession>A0A813FND6</accession>
<evidence type="ECO:0000256" key="1">
    <source>
        <dbReference type="ARBA" id="ARBA00007677"/>
    </source>
</evidence>
<comment type="caution">
    <text evidence="3">The sequence shown here is derived from an EMBL/GenBank/DDBJ whole genome shotgun (WGS) entry which is preliminary data.</text>
</comment>
<name>A0A813FND6_POLGL</name>
<dbReference type="Gene3D" id="3.40.50.150">
    <property type="entry name" value="Vaccinia Virus protein VP39"/>
    <property type="match status" value="1"/>
</dbReference>
<dbReference type="OrthoDB" id="439943at2759"/>
<dbReference type="GO" id="GO:0000032">
    <property type="term" value="P:cell wall mannoprotein biosynthetic process"/>
    <property type="evidence" value="ECO:0007669"/>
    <property type="project" value="TreeGrafter"/>
</dbReference>
<organism evidence="3 4">
    <name type="scientific">Polarella glacialis</name>
    <name type="common">Dinoflagellate</name>
    <dbReference type="NCBI Taxonomy" id="89957"/>
    <lineage>
        <taxon>Eukaryota</taxon>
        <taxon>Sar</taxon>
        <taxon>Alveolata</taxon>
        <taxon>Dinophyceae</taxon>
        <taxon>Suessiales</taxon>
        <taxon>Suessiaceae</taxon>
        <taxon>Polarella</taxon>
    </lineage>
</organism>